<dbReference type="RefSeq" id="WP_015956989.1">
    <property type="nucleotide sequence ID" value="NC_011729.1"/>
</dbReference>
<accession>B7KFT4</accession>
<evidence type="ECO:0000259" key="1">
    <source>
        <dbReference type="Pfam" id="PF14261"/>
    </source>
</evidence>
<evidence type="ECO:0000313" key="3">
    <source>
        <dbReference type="Proteomes" id="UP000002384"/>
    </source>
</evidence>
<reference evidence="3" key="1">
    <citation type="journal article" date="2011" name="MBio">
        <title>Novel metabolic attributes of the genus Cyanothece, comprising a group of unicellular nitrogen-fixing Cyanobacteria.</title>
        <authorList>
            <person name="Bandyopadhyay A."/>
            <person name="Elvitigala T."/>
            <person name="Welsh E."/>
            <person name="Stockel J."/>
            <person name="Liberton M."/>
            <person name="Min H."/>
            <person name="Sherman L.A."/>
            <person name="Pakrasi H.B."/>
        </authorList>
    </citation>
    <scope>NUCLEOTIDE SEQUENCE [LARGE SCALE GENOMIC DNA]</scope>
    <source>
        <strain evidence="3">PCC 7424</strain>
    </source>
</reference>
<proteinExistence type="predicted"/>
<sequence length="86" mass="10075">MNYLFDASFREDIMKESVIYQDILQQGRQQESLLLVTRLIKKRFGEVEPILIDRVSVLSVEELEALIEALFDMLDVADLVTWLQDQ</sequence>
<dbReference type="HOGENOM" id="CLU_069065_6_1_3"/>
<dbReference type="eggNOG" id="COG5464">
    <property type="taxonomic scope" value="Bacteria"/>
</dbReference>
<dbReference type="PANTHER" id="PTHR35586">
    <property type="entry name" value="SLL1691 PROTEIN"/>
    <property type="match status" value="1"/>
</dbReference>
<dbReference type="STRING" id="65393.PCC7424_5057"/>
<dbReference type="KEGG" id="cyc:PCC7424_5057"/>
<evidence type="ECO:0000313" key="2">
    <source>
        <dbReference type="EMBL" id="ACK73409.1"/>
    </source>
</evidence>
<dbReference type="AlphaFoldDB" id="B7KFT4"/>
<dbReference type="EMBL" id="CP001291">
    <property type="protein sequence ID" value="ACK73409.1"/>
    <property type="molecule type" value="Genomic_DNA"/>
</dbReference>
<feature type="domain" description="DUF4351" evidence="1">
    <location>
        <begin position="25"/>
        <end position="83"/>
    </location>
</feature>
<dbReference type="Proteomes" id="UP000002384">
    <property type="component" value="Chromosome"/>
</dbReference>
<dbReference type="OrthoDB" id="444889at2"/>
<name>B7KFT4_GLOC7</name>
<dbReference type="Pfam" id="PF14261">
    <property type="entry name" value="DUF4351"/>
    <property type="match status" value="1"/>
</dbReference>
<organism evidence="2 3">
    <name type="scientific">Gloeothece citriformis (strain PCC 7424)</name>
    <name type="common">Cyanothece sp. (strain PCC 7424)</name>
    <dbReference type="NCBI Taxonomy" id="65393"/>
    <lineage>
        <taxon>Bacteria</taxon>
        <taxon>Bacillati</taxon>
        <taxon>Cyanobacteriota</taxon>
        <taxon>Cyanophyceae</taxon>
        <taxon>Oscillatoriophycideae</taxon>
        <taxon>Chroococcales</taxon>
        <taxon>Aphanothecaceae</taxon>
        <taxon>Gloeothece</taxon>
        <taxon>Gloeothece citriformis</taxon>
    </lineage>
</organism>
<protein>
    <recommendedName>
        <fullName evidence="1">DUF4351 domain-containing protein</fullName>
    </recommendedName>
</protein>
<gene>
    <name evidence="2" type="ordered locus">PCC7424_5057</name>
</gene>
<dbReference type="PANTHER" id="PTHR35586:SF2">
    <property type="entry name" value="SLL1542 PROTEIN"/>
    <property type="match status" value="1"/>
</dbReference>
<keyword evidence="3" id="KW-1185">Reference proteome</keyword>
<dbReference type="InterPro" id="IPR025587">
    <property type="entry name" value="DUF4351"/>
</dbReference>